<feature type="transmembrane region" description="Helical" evidence="3">
    <location>
        <begin position="158"/>
        <end position="178"/>
    </location>
</feature>
<dbReference type="GO" id="GO:0003700">
    <property type="term" value="F:DNA-binding transcription factor activity"/>
    <property type="evidence" value="ECO:0007669"/>
    <property type="project" value="TreeGrafter"/>
</dbReference>
<evidence type="ECO:0000313" key="6">
    <source>
        <dbReference type="Proteomes" id="UP000564644"/>
    </source>
</evidence>
<proteinExistence type="predicted"/>
<feature type="DNA-binding region" description="H-T-H motif" evidence="2">
    <location>
        <begin position="36"/>
        <end position="55"/>
    </location>
</feature>
<feature type="domain" description="HTH tetR-type" evidence="4">
    <location>
        <begin position="13"/>
        <end position="73"/>
    </location>
</feature>
<dbReference type="InterPro" id="IPR050109">
    <property type="entry name" value="HTH-type_TetR-like_transc_reg"/>
</dbReference>
<keyword evidence="3" id="KW-0812">Transmembrane</keyword>
<sequence>MPRSREENERIRRLAMDNIGTAAMECFLERGYHAVSIDEIARRAGVSKGLLYNYYQGKEGLLAEIVQTRVNEIASVMEAASSSGSPRDCLLKIIEGALDHIARNPKAYRFFLHLQTQPEEDEVLSKYSRRLNREMSRQYELQCEIFERMQAKDPKLRSLYFSSALHGLMFLMSIYPGYPVEAMKEEMIRDFC</sequence>
<dbReference type="GO" id="GO:0000976">
    <property type="term" value="F:transcription cis-regulatory region binding"/>
    <property type="evidence" value="ECO:0007669"/>
    <property type="project" value="TreeGrafter"/>
</dbReference>
<dbReference type="Pfam" id="PF00440">
    <property type="entry name" value="TetR_N"/>
    <property type="match status" value="1"/>
</dbReference>
<dbReference type="EMBL" id="JACJVO010000028">
    <property type="protein sequence ID" value="MBB6733740.1"/>
    <property type="molecule type" value="Genomic_DNA"/>
</dbReference>
<reference evidence="5 6" key="1">
    <citation type="submission" date="2020-08" db="EMBL/GenBank/DDBJ databases">
        <title>Cohnella phylogeny.</title>
        <authorList>
            <person name="Dunlap C."/>
        </authorList>
    </citation>
    <scope>NUCLEOTIDE SEQUENCE [LARGE SCALE GENOMIC DNA]</scope>
    <source>
        <strain evidence="5 6">CBP 2801</strain>
    </source>
</reference>
<gene>
    <name evidence="5" type="ORF">H7C18_22710</name>
</gene>
<dbReference type="PRINTS" id="PR00455">
    <property type="entry name" value="HTHTETR"/>
</dbReference>
<dbReference type="InterPro" id="IPR036271">
    <property type="entry name" value="Tet_transcr_reg_TetR-rel_C_sf"/>
</dbReference>
<dbReference type="Gene3D" id="1.10.357.10">
    <property type="entry name" value="Tetracycline Repressor, domain 2"/>
    <property type="match status" value="1"/>
</dbReference>
<organism evidence="5 6">
    <name type="scientific">Cohnella zeiphila</name>
    <dbReference type="NCBI Taxonomy" id="2761120"/>
    <lineage>
        <taxon>Bacteria</taxon>
        <taxon>Bacillati</taxon>
        <taxon>Bacillota</taxon>
        <taxon>Bacilli</taxon>
        <taxon>Bacillales</taxon>
        <taxon>Paenibacillaceae</taxon>
        <taxon>Cohnella</taxon>
    </lineage>
</organism>
<keyword evidence="3" id="KW-0472">Membrane</keyword>
<keyword evidence="1 2" id="KW-0238">DNA-binding</keyword>
<dbReference type="AlphaFoldDB" id="A0A7X0SRR7"/>
<protein>
    <submittedName>
        <fullName evidence="5">TetR/AcrR family transcriptional regulator</fullName>
    </submittedName>
</protein>
<dbReference type="PANTHER" id="PTHR30055">
    <property type="entry name" value="HTH-TYPE TRANSCRIPTIONAL REGULATOR RUTR"/>
    <property type="match status" value="1"/>
</dbReference>
<name>A0A7X0SRR7_9BACL</name>
<dbReference type="InterPro" id="IPR001647">
    <property type="entry name" value="HTH_TetR"/>
</dbReference>
<evidence type="ECO:0000256" key="1">
    <source>
        <dbReference type="ARBA" id="ARBA00023125"/>
    </source>
</evidence>
<dbReference type="SUPFAM" id="SSF48498">
    <property type="entry name" value="Tetracyclin repressor-like, C-terminal domain"/>
    <property type="match status" value="1"/>
</dbReference>
<evidence type="ECO:0000256" key="3">
    <source>
        <dbReference type="SAM" id="Phobius"/>
    </source>
</evidence>
<evidence type="ECO:0000313" key="5">
    <source>
        <dbReference type="EMBL" id="MBB6733740.1"/>
    </source>
</evidence>
<dbReference type="Proteomes" id="UP000564644">
    <property type="component" value="Unassembled WGS sequence"/>
</dbReference>
<dbReference type="PROSITE" id="PS50977">
    <property type="entry name" value="HTH_TETR_2"/>
    <property type="match status" value="1"/>
</dbReference>
<keyword evidence="3" id="KW-1133">Transmembrane helix</keyword>
<dbReference type="InterPro" id="IPR009057">
    <property type="entry name" value="Homeodomain-like_sf"/>
</dbReference>
<keyword evidence="6" id="KW-1185">Reference proteome</keyword>
<dbReference type="SUPFAM" id="SSF46689">
    <property type="entry name" value="Homeodomain-like"/>
    <property type="match status" value="1"/>
</dbReference>
<comment type="caution">
    <text evidence="5">The sequence shown here is derived from an EMBL/GenBank/DDBJ whole genome shotgun (WGS) entry which is preliminary data.</text>
</comment>
<evidence type="ECO:0000259" key="4">
    <source>
        <dbReference type="PROSITE" id="PS50977"/>
    </source>
</evidence>
<evidence type="ECO:0000256" key="2">
    <source>
        <dbReference type="PROSITE-ProRule" id="PRU00335"/>
    </source>
</evidence>
<dbReference type="RefSeq" id="WP_185131390.1">
    <property type="nucleotide sequence ID" value="NZ_JACJVO010000028.1"/>
</dbReference>
<dbReference type="PANTHER" id="PTHR30055:SF226">
    <property type="entry name" value="HTH-TYPE TRANSCRIPTIONAL REGULATOR PKSA"/>
    <property type="match status" value="1"/>
</dbReference>
<accession>A0A7X0SRR7</accession>